<dbReference type="EMBL" id="BMJA01000005">
    <property type="protein sequence ID" value="GGA49063.1"/>
    <property type="molecule type" value="Genomic_DNA"/>
</dbReference>
<protein>
    <submittedName>
        <fullName evidence="1">Uncharacterized protein</fullName>
    </submittedName>
</protein>
<reference evidence="2" key="1">
    <citation type="journal article" date="2019" name="Int. J. Syst. Evol. Microbiol.">
        <title>The Global Catalogue of Microorganisms (GCM) 10K type strain sequencing project: providing services to taxonomists for standard genome sequencing and annotation.</title>
        <authorList>
            <consortium name="The Broad Institute Genomics Platform"/>
            <consortium name="The Broad Institute Genome Sequencing Center for Infectious Disease"/>
            <person name="Wu L."/>
            <person name="Ma J."/>
        </authorList>
    </citation>
    <scope>NUCLEOTIDE SEQUENCE [LARGE SCALE GENOMIC DNA]</scope>
    <source>
        <strain evidence="2">CGMCC 1.15439</strain>
    </source>
</reference>
<name>A0ABQ1GS42_9GAMM</name>
<sequence>MASSITLALALPYWVRHALARGFRAGKGLTLDEQQQRLRTQQQAQERSMRTQAQDVRIGQRAAAIFVAPNC</sequence>
<dbReference type="RefSeq" id="WP_188797652.1">
    <property type="nucleotide sequence ID" value="NZ_BMJA01000005.1"/>
</dbReference>
<evidence type="ECO:0000313" key="1">
    <source>
        <dbReference type="EMBL" id="GGA49063.1"/>
    </source>
</evidence>
<evidence type="ECO:0000313" key="2">
    <source>
        <dbReference type="Proteomes" id="UP000620046"/>
    </source>
</evidence>
<keyword evidence="2" id="KW-1185">Reference proteome</keyword>
<comment type="caution">
    <text evidence="1">The sequence shown here is derived from an EMBL/GenBank/DDBJ whole genome shotgun (WGS) entry which is preliminary data.</text>
</comment>
<dbReference type="Proteomes" id="UP000620046">
    <property type="component" value="Unassembled WGS sequence"/>
</dbReference>
<organism evidence="1 2">
    <name type="scientific">Dyella nitratireducens</name>
    <dbReference type="NCBI Taxonomy" id="1849580"/>
    <lineage>
        <taxon>Bacteria</taxon>
        <taxon>Pseudomonadati</taxon>
        <taxon>Pseudomonadota</taxon>
        <taxon>Gammaproteobacteria</taxon>
        <taxon>Lysobacterales</taxon>
        <taxon>Rhodanobacteraceae</taxon>
        <taxon>Dyella</taxon>
    </lineage>
</organism>
<proteinExistence type="predicted"/>
<gene>
    <name evidence="1" type="ORF">GCM10010981_42940</name>
</gene>
<accession>A0ABQ1GS42</accession>